<dbReference type="EMBL" id="KQ434899">
    <property type="protein sequence ID" value="KZC11038.1"/>
    <property type="molecule type" value="Genomic_DNA"/>
</dbReference>
<evidence type="ECO:0000313" key="1">
    <source>
        <dbReference type="EMBL" id="KZC11038.1"/>
    </source>
</evidence>
<gene>
    <name evidence="1" type="ORF">WN55_01738</name>
</gene>
<sequence>MCMYIYQHDAFVTRDHFSISANGKLGEVDRERKKGEVPRGIGNIDDVARLEGSRTSRWNENGYRRMCVDKHAYANTCGFKNDLVQRWGWGCKRLQSTRTNH</sequence>
<proteinExistence type="predicted"/>
<dbReference type="AlphaFoldDB" id="A0A154PI95"/>
<name>A0A154PI95_DUFNO</name>
<organism evidence="1 2">
    <name type="scientific">Dufourea novaeangliae</name>
    <name type="common">Sweat bee</name>
    <dbReference type="NCBI Taxonomy" id="178035"/>
    <lineage>
        <taxon>Eukaryota</taxon>
        <taxon>Metazoa</taxon>
        <taxon>Ecdysozoa</taxon>
        <taxon>Arthropoda</taxon>
        <taxon>Hexapoda</taxon>
        <taxon>Insecta</taxon>
        <taxon>Pterygota</taxon>
        <taxon>Neoptera</taxon>
        <taxon>Endopterygota</taxon>
        <taxon>Hymenoptera</taxon>
        <taxon>Apocrita</taxon>
        <taxon>Aculeata</taxon>
        <taxon>Apoidea</taxon>
        <taxon>Anthophila</taxon>
        <taxon>Halictidae</taxon>
        <taxon>Rophitinae</taxon>
        <taxon>Dufourea</taxon>
    </lineage>
</organism>
<reference evidence="1 2" key="1">
    <citation type="submission" date="2015-07" db="EMBL/GenBank/DDBJ databases">
        <title>The genome of Dufourea novaeangliae.</title>
        <authorList>
            <person name="Pan H."/>
            <person name="Kapheim K."/>
        </authorList>
    </citation>
    <scope>NUCLEOTIDE SEQUENCE [LARGE SCALE GENOMIC DNA]</scope>
    <source>
        <strain evidence="1">0120121106</strain>
        <tissue evidence="1">Whole body</tissue>
    </source>
</reference>
<dbReference type="Proteomes" id="UP000076502">
    <property type="component" value="Unassembled WGS sequence"/>
</dbReference>
<protein>
    <submittedName>
        <fullName evidence="1">Uncharacterized protein</fullName>
    </submittedName>
</protein>
<accession>A0A154PI95</accession>
<evidence type="ECO:0000313" key="2">
    <source>
        <dbReference type="Proteomes" id="UP000076502"/>
    </source>
</evidence>
<keyword evidence="2" id="KW-1185">Reference proteome</keyword>